<gene>
    <name evidence="1" type="ORF">FVR03_20435</name>
</gene>
<dbReference type="InterPro" id="IPR036291">
    <property type="entry name" value="NAD(P)-bd_dom_sf"/>
</dbReference>
<dbReference type="GO" id="GO:0004029">
    <property type="term" value="F:aldehyde dehydrogenase (NAD+) activity"/>
    <property type="evidence" value="ECO:0007669"/>
    <property type="project" value="TreeGrafter"/>
</dbReference>
<protein>
    <submittedName>
        <fullName evidence="1">SDR family NAD(P)-dependent oxidoreductase</fullName>
    </submittedName>
</protein>
<evidence type="ECO:0000313" key="1">
    <source>
        <dbReference type="EMBL" id="TXK29675.1"/>
    </source>
</evidence>
<dbReference type="InterPro" id="IPR051783">
    <property type="entry name" value="NAD(P)-dependent_oxidoreduct"/>
</dbReference>
<dbReference type="PANTHER" id="PTHR48079:SF6">
    <property type="entry name" value="NAD(P)-BINDING DOMAIN-CONTAINING PROTEIN-RELATED"/>
    <property type="match status" value="1"/>
</dbReference>
<comment type="caution">
    <text evidence="1">The sequence shown here is derived from an EMBL/GenBank/DDBJ whole genome shotgun (WGS) entry which is preliminary data.</text>
</comment>
<dbReference type="Proteomes" id="UP000321926">
    <property type="component" value="Unassembled WGS sequence"/>
</dbReference>
<dbReference type="PANTHER" id="PTHR48079">
    <property type="entry name" value="PROTEIN YEEZ"/>
    <property type="match status" value="1"/>
</dbReference>
<proteinExistence type="predicted"/>
<reference evidence="1 2" key="1">
    <citation type="submission" date="2019-08" db="EMBL/GenBank/DDBJ databases">
        <authorList>
            <person name="Shi S."/>
        </authorList>
    </citation>
    <scope>NUCLEOTIDE SEQUENCE [LARGE SCALE GENOMIC DNA]</scope>
    <source>
        <strain evidence="1 2">GY10130</strain>
    </source>
</reference>
<sequence>MENTADISIMGCGWLGLPLAEKLVQNGFRVKGSTTTAAKLDVLQEKQIKPYLIHLDEDYLDEEQLASFLDTKVLVLNIPPRIRSGQGDQLLPKLLRLRKAMLESPVSRVLFVSSTAVYLDLNRIVKEEDIHFTEEQEPDNILLQAERVFQDREDWVTTIVRFGGLVGENRQPGRFMAGKVNLPDGDAPVNLIHLDDCLAILYRILEQDLWGCTYNACADEHPLRKDFYTQAARAIGATPPTFLDMEATRFKRINSDRLKQDLAYNFLHPDPMLFF</sequence>
<dbReference type="OrthoDB" id="751203at2"/>
<accession>A0A5C8J311</accession>
<dbReference type="RefSeq" id="WP_147923631.1">
    <property type="nucleotide sequence ID" value="NZ_VRTY01000107.1"/>
</dbReference>
<dbReference type="Gene3D" id="3.40.50.720">
    <property type="entry name" value="NAD(P)-binding Rossmann-like Domain"/>
    <property type="match status" value="1"/>
</dbReference>
<dbReference type="EMBL" id="VRTY01000107">
    <property type="protein sequence ID" value="TXK29675.1"/>
    <property type="molecule type" value="Genomic_DNA"/>
</dbReference>
<dbReference type="SUPFAM" id="SSF51735">
    <property type="entry name" value="NAD(P)-binding Rossmann-fold domains"/>
    <property type="match status" value="1"/>
</dbReference>
<dbReference type="AlphaFoldDB" id="A0A5C8J311"/>
<name>A0A5C8J311_9BACT</name>
<organism evidence="1 2">
    <name type="scientific">Pontibacter qinzhouensis</name>
    <dbReference type="NCBI Taxonomy" id="2603253"/>
    <lineage>
        <taxon>Bacteria</taxon>
        <taxon>Pseudomonadati</taxon>
        <taxon>Bacteroidota</taxon>
        <taxon>Cytophagia</taxon>
        <taxon>Cytophagales</taxon>
        <taxon>Hymenobacteraceae</taxon>
        <taxon>Pontibacter</taxon>
    </lineage>
</organism>
<evidence type="ECO:0000313" key="2">
    <source>
        <dbReference type="Proteomes" id="UP000321926"/>
    </source>
</evidence>
<keyword evidence="2" id="KW-1185">Reference proteome</keyword>
<dbReference type="GO" id="GO:0005737">
    <property type="term" value="C:cytoplasm"/>
    <property type="evidence" value="ECO:0007669"/>
    <property type="project" value="TreeGrafter"/>
</dbReference>